<evidence type="ECO:0000313" key="1">
    <source>
        <dbReference type="EMBL" id="MFD1321389.1"/>
    </source>
</evidence>
<protein>
    <submittedName>
        <fullName evidence="1">Uncharacterized protein</fullName>
    </submittedName>
</protein>
<organism evidence="1 2">
    <name type="scientific">Micromonospora sonneratiae</name>
    <dbReference type="NCBI Taxonomy" id="1184706"/>
    <lineage>
        <taxon>Bacteria</taxon>
        <taxon>Bacillati</taxon>
        <taxon>Actinomycetota</taxon>
        <taxon>Actinomycetes</taxon>
        <taxon>Micromonosporales</taxon>
        <taxon>Micromonosporaceae</taxon>
        <taxon>Micromonospora</taxon>
    </lineage>
</organism>
<dbReference type="RefSeq" id="WP_377569427.1">
    <property type="nucleotide sequence ID" value="NZ_JBHTMP010000011.1"/>
</dbReference>
<name>A0ABW3YDM1_9ACTN</name>
<evidence type="ECO:0000313" key="2">
    <source>
        <dbReference type="Proteomes" id="UP001597260"/>
    </source>
</evidence>
<proteinExistence type="predicted"/>
<gene>
    <name evidence="1" type="ORF">ACFQ4H_09845</name>
</gene>
<comment type="caution">
    <text evidence="1">The sequence shown here is derived from an EMBL/GenBank/DDBJ whole genome shotgun (WGS) entry which is preliminary data.</text>
</comment>
<reference evidence="2" key="1">
    <citation type="journal article" date="2019" name="Int. J. Syst. Evol. Microbiol.">
        <title>The Global Catalogue of Microorganisms (GCM) 10K type strain sequencing project: providing services to taxonomists for standard genome sequencing and annotation.</title>
        <authorList>
            <consortium name="The Broad Institute Genomics Platform"/>
            <consortium name="The Broad Institute Genome Sequencing Center for Infectious Disease"/>
            <person name="Wu L."/>
            <person name="Ma J."/>
        </authorList>
    </citation>
    <scope>NUCLEOTIDE SEQUENCE [LARGE SCALE GENOMIC DNA]</scope>
    <source>
        <strain evidence="2">JCM 31037</strain>
    </source>
</reference>
<sequence length="92" mass="9978">MRAEYSARVIPDCPECGGAGVPLLFGLPVPEAVDAAMNGSLALGGCFLPDSTPHWQCPQQHRWSDANEAVWDEQLRAVLSAYGYNESEEQLS</sequence>
<dbReference type="Proteomes" id="UP001597260">
    <property type="component" value="Unassembled WGS sequence"/>
</dbReference>
<accession>A0ABW3YDM1</accession>
<dbReference type="EMBL" id="JBHTMP010000011">
    <property type="protein sequence ID" value="MFD1321389.1"/>
    <property type="molecule type" value="Genomic_DNA"/>
</dbReference>
<keyword evidence="2" id="KW-1185">Reference proteome</keyword>